<reference evidence="2" key="1">
    <citation type="journal article" date="2023" name="Front. Plant Sci.">
        <title>Chromosomal-level genome assembly of Melastoma candidum provides insights into trichome evolution.</title>
        <authorList>
            <person name="Zhong Y."/>
            <person name="Wu W."/>
            <person name="Sun C."/>
            <person name="Zou P."/>
            <person name="Liu Y."/>
            <person name="Dai S."/>
            <person name="Zhou R."/>
        </authorList>
    </citation>
    <scope>NUCLEOTIDE SEQUENCE [LARGE SCALE GENOMIC DNA]</scope>
</reference>
<evidence type="ECO:0000313" key="1">
    <source>
        <dbReference type="EMBL" id="KAI4373666.1"/>
    </source>
</evidence>
<dbReference type="Proteomes" id="UP001057402">
    <property type="component" value="Chromosome 4"/>
</dbReference>
<proteinExistence type="predicted"/>
<comment type="caution">
    <text evidence="1">The sequence shown here is derived from an EMBL/GenBank/DDBJ whole genome shotgun (WGS) entry which is preliminary data.</text>
</comment>
<organism evidence="1 2">
    <name type="scientific">Melastoma candidum</name>
    <dbReference type="NCBI Taxonomy" id="119954"/>
    <lineage>
        <taxon>Eukaryota</taxon>
        <taxon>Viridiplantae</taxon>
        <taxon>Streptophyta</taxon>
        <taxon>Embryophyta</taxon>
        <taxon>Tracheophyta</taxon>
        <taxon>Spermatophyta</taxon>
        <taxon>Magnoliopsida</taxon>
        <taxon>eudicotyledons</taxon>
        <taxon>Gunneridae</taxon>
        <taxon>Pentapetalae</taxon>
        <taxon>rosids</taxon>
        <taxon>malvids</taxon>
        <taxon>Myrtales</taxon>
        <taxon>Melastomataceae</taxon>
        <taxon>Melastomatoideae</taxon>
        <taxon>Melastomateae</taxon>
        <taxon>Melastoma</taxon>
    </lineage>
</organism>
<gene>
    <name evidence="1" type="ORF">MLD38_011768</name>
</gene>
<dbReference type="EMBL" id="CM042883">
    <property type="protein sequence ID" value="KAI4373666.1"/>
    <property type="molecule type" value="Genomic_DNA"/>
</dbReference>
<name>A0ACB9R3I8_9MYRT</name>
<protein>
    <submittedName>
        <fullName evidence="1">Uncharacterized protein</fullName>
    </submittedName>
</protein>
<accession>A0ACB9R3I8</accession>
<sequence>MAPKGGARKVVRTSCTTTRLRRKKQKKPPIFYKDCHPPSSDSVLLSVSPDRVPSTKEEEEEDNGGVCSTPKGDRYKIPETGTCPPAPKKNRPRCWSQGRRSYFASPEIEAFFLHALGGISV</sequence>
<keyword evidence="2" id="KW-1185">Reference proteome</keyword>
<evidence type="ECO:0000313" key="2">
    <source>
        <dbReference type="Proteomes" id="UP001057402"/>
    </source>
</evidence>